<gene>
    <name evidence="10" type="ORF">JCM16775_0016</name>
</gene>
<feature type="domain" description="Radical SAM core" evidence="9">
    <location>
        <begin position="152"/>
        <end position="373"/>
    </location>
</feature>
<dbReference type="InterPro" id="IPR023404">
    <property type="entry name" value="rSAM_horseshoe"/>
</dbReference>
<reference evidence="10 11" key="1">
    <citation type="submission" date="2019-07" db="EMBL/GenBank/DDBJ databases">
        <title>Complete Genome Sequence of Leptotrichia hofstadii Strain JCM16775.</title>
        <authorList>
            <person name="Watanabe S."/>
            <person name="Cui L."/>
        </authorList>
    </citation>
    <scope>NUCLEOTIDE SEQUENCE [LARGE SCALE GENOMIC DNA]</scope>
    <source>
        <strain evidence="10 11">JCM16775</strain>
    </source>
</reference>
<accession>A0A510JG01</accession>
<dbReference type="PROSITE" id="PS51918">
    <property type="entry name" value="RADICAL_SAM"/>
    <property type="match status" value="1"/>
</dbReference>
<keyword evidence="11" id="KW-1185">Reference proteome</keyword>
<keyword evidence="5" id="KW-0479">Metal-binding</keyword>
<keyword evidence="4" id="KW-0949">S-adenosyl-L-methionine</keyword>
<dbReference type="InterPro" id="IPR034466">
    <property type="entry name" value="Methyltransferase_Class_B"/>
</dbReference>
<keyword evidence="7" id="KW-0411">Iron-sulfur</keyword>
<dbReference type="Gene3D" id="3.40.50.280">
    <property type="entry name" value="Cobalamin-binding domain"/>
    <property type="match status" value="1"/>
</dbReference>
<keyword evidence="2" id="KW-0489">Methyltransferase</keyword>
<dbReference type="Gene3D" id="3.80.30.20">
    <property type="entry name" value="tm_1862 like domain"/>
    <property type="match status" value="1"/>
</dbReference>
<evidence type="ECO:0000259" key="8">
    <source>
        <dbReference type="PROSITE" id="PS51332"/>
    </source>
</evidence>
<dbReference type="SFLD" id="SFLDG01123">
    <property type="entry name" value="methyltransferase_(Class_B)"/>
    <property type="match status" value="1"/>
</dbReference>
<dbReference type="KEGG" id="lhf:JCM16775_0016"/>
<dbReference type="GO" id="GO:0003824">
    <property type="term" value="F:catalytic activity"/>
    <property type="evidence" value="ECO:0007669"/>
    <property type="project" value="InterPro"/>
</dbReference>
<dbReference type="AlphaFoldDB" id="A0A510JG01"/>
<protein>
    <submittedName>
        <fullName evidence="10">Radical SAM protein</fullName>
    </submittedName>
</protein>
<evidence type="ECO:0000256" key="3">
    <source>
        <dbReference type="ARBA" id="ARBA00022679"/>
    </source>
</evidence>
<dbReference type="PROSITE" id="PS51332">
    <property type="entry name" value="B12_BINDING"/>
    <property type="match status" value="1"/>
</dbReference>
<dbReference type="PANTHER" id="PTHR43409:SF7">
    <property type="entry name" value="BLL1977 PROTEIN"/>
    <property type="match status" value="1"/>
</dbReference>
<evidence type="ECO:0000256" key="4">
    <source>
        <dbReference type="ARBA" id="ARBA00022691"/>
    </source>
</evidence>
<evidence type="ECO:0000256" key="5">
    <source>
        <dbReference type="ARBA" id="ARBA00022723"/>
    </source>
</evidence>
<dbReference type="GO" id="GO:0051539">
    <property type="term" value="F:4 iron, 4 sulfur cluster binding"/>
    <property type="evidence" value="ECO:0007669"/>
    <property type="project" value="UniProtKB-KW"/>
</dbReference>
<dbReference type="GO" id="GO:0031419">
    <property type="term" value="F:cobalamin binding"/>
    <property type="evidence" value="ECO:0007669"/>
    <property type="project" value="InterPro"/>
</dbReference>
<evidence type="ECO:0000313" key="10">
    <source>
        <dbReference type="EMBL" id="BBM37341.1"/>
    </source>
</evidence>
<keyword evidence="3" id="KW-0808">Transferase</keyword>
<dbReference type="SUPFAM" id="SSF102114">
    <property type="entry name" value="Radical SAM enzymes"/>
    <property type="match status" value="1"/>
</dbReference>
<dbReference type="InterPro" id="IPR006638">
    <property type="entry name" value="Elp3/MiaA/NifB-like_rSAM"/>
</dbReference>
<dbReference type="Proteomes" id="UP000321892">
    <property type="component" value="Chromosome"/>
</dbReference>
<evidence type="ECO:0000313" key="11">
    <source>
        <dbReference type="Proteomes" id="UP000321892"/>
    </source>
</evidence>
<dbReference type="Pfam" id="PF04055">
    <property type="entry name" value="Radical_SAM"/>
    <property type="match status" value="1"/>
</dbReference>
<keyword evidence="6" id="KW-0408">Iron</keyword>
<dbReference type="InterPro" id="IPR007197">
    <property type="entry name" value="rSAM"/>
</dbReference>
<name>A0A510JG01_9FUSO</name>
<evidence type="ECO:0000256" key="7">
    <source>
        <dbReference type="ARBA" id="ARBA00023014"/>
    </source>
</evidence>
<dbReference type="InterPro" id="IPR051198">
    <property type="entry name" value="BchE-like"/>
</dbReference>
<comment type="cofactor">
    <cofactor evidence="1">
        <name>[4Fe-4S] cluster</name>
        <dbReference type="ChEBI" id="CHEBI:49883"/>
    </cofactor>
</comment>
<evidence type="ECO:0000256" key="2">
    <source>
        <dbReference type="ARBA" id="ARBA00022603"/>
    </source>
</evidence>
<dbReference type="GO" id="GO:0046872">
    <property type="term" value="F:metal ion binding"/>
    <property type="evidence" value="ECO:0007669"/>
    <property type="project" value="UniProtKB-KW"/>
</dbReference>
<dbReference type="SFLD" id="SFLDG01082">
    <property type="entry name" value="B12-binding_domain_containing"/>
    <property type="match status" value="1"/>
</dbReference>
<evidence type="ECO:0000256" key="6">
    <source>
        <dbReference type="ARBA" id="ARBA00023004"/>
    </source>
</evidence>
<evidence type="ECO:0000259" key="9">
    <source>
        <dbReference type="PROSITE" id="PS51918"/>
    </source>
</evidence>
<evidence type="ECO:0000256" key="1">
    <source>
        <dbReference type="ARBA" id="ARBA00001966"/>
    </source>
</evidence>
<dbReference type="SMART" id="SM00729">
    <property type="entry name" value="Elp3"/>
    <property type="match status" value="1"/>
</dbReference>
<organism evidence="10 11">
    <name type="scientific">Leptotrichia hofstadii</name>
    <dbReference type="NCBI Taxonomy" id="157688"/>
    <lineage>
        <taxon>Bacteria</taxon>
        <taxon>Fusobacteriati</taxon>
        <taxon>Fusobacteriota</taxon>
        <taxon>Fusobacteriia</taxon>
        <taxon>Fusobacteriales</taxon>
        <taxon>Leptotrichiaceae</taxon>
        <taxon>Leptotrichia</taxon>
    </lineage>
</organism>
<dbReference type="RefSeq" id="WP_026745514.1">
    <property type="nucleotide sequence ID" value="NZ_AP019823.1"/>
</dbReference>
<dbReference type="EMBL" id="AP019823">
    <property type="protein sequence ID" value="BBM37341.1"/>
    <property type="molecule type" value="Genomic_DNA"/>
</dbReference>
<dbReference type="OrthoDB" id="9801424at2"/>
<dbReference type="InterPro" id="IPR006158">
    <property type="entry name" value="Cobalamin-bd"/>
</dbReference>
<dbReference type="SFLD" id="SFLDS00029">
    <property type="entry name" value="Radical_SAM"/>
    <property type="match status" value="1"/>
</dbReference>
<proteinExistence type="predicted"/>
<dbReference type="GO" id="GO:0005829">
    <property type="term" value="C:cytosol"/>
    <property type="evidence" value="ECO:0007669"/>
    <property type="project" value="TreeGrafter"/>
</dbReference>
<dbReference type="InterPro" id="IPR058240">
    <property type="entry name" value="rSAM_sf"/>
</dbReference>
<sequence>MKITFILPAIGKKKGQKYIKTWKNMEPLMIAVLKSLTPEDVETNFMDDRNEFINYEENTDLVVISVETYTAKRAYEIAKKFQKRGIKVLAGGYHPTVEPDECLEHFDSIILGNAESVWTKMLNDLRKNKLEKRYYGVTTSFAMPDRSIYKDRKYSPLALIETGRGCNFACDFCAIHSYYEKKYFRRPIEEIVQDIKNSGKKYVFFIDDNFVADHKHAIEICKAIAPLNIKWVTQGAITIAKNDELLYWMKKSGCKMILIGYESMNPNILKDMGKGWRSGVGEINELTEKIHSYGIGIYATFVFGYGNDTKETFDETVKFAKKHGFYFAAFNHLVPFPKTGVYRKLREEKRLLSEKWWLDENYPYGRISFLPTDQTPDELSKKCANARKSFFGWRSILKRGFMQLKRSHDLGMFAIFFAQNFNLKKEVMGKYDLPYAQNLDEAPK</sequence>
<feature type="domain" description="B12-binding" evidence="8">
    <location>
        <begin position="56"/>
        <end position="132"/>
    </location>
</feature>
<dbReference type="PANTHER" id="PTHR43409">
    <property type="entry name" value="ANAEROBIC MAGNESIUM-PROTOPORPHYRIN IX MONOMETHYL ESTER CYCLASE-RELATED"/>
    <property type="match status" value="1"/>
</dbReference>
<dbReference type="CDD" id="cd01335">
    <property type="entry name" value="Radical_SAM"/>
    <property type="match status" value="1"/>
</dbReference>